<accession>K8F5M4</accession>
<dbReference type="GO" id="GO:0044281">
    <property type="term" value="P:small molecule metabolic process"/>
    <property type="evidence" value="ECO:0007669"/>
    <property type="project" value="UniProtKB-ARBA"/>
</dbReference>
<evidence type="ECO:0000256" key="6">
    <source>
        <dbReference type="ARBA" id="ARBA00060845"/>
    </source>
</evidence>
<dbReference type="EC" id="2.7.7.38" evidence="7"/>
<comment type="catalytic activity">
    <reaction evidence="4">
        <text>3-deoxy-alpha-D-manno-oct-2-ulosonate + CTP = CMP-3-deoxy-beta-D-manno-octulosonate + diphosphate</text>
        <dbReference type="Rhea" id="RHEA:23448"/>
        <dbReference type="ChEBI" id="CHEBI:33019"/>
        <dbReference type="ChEBI" id="CHEBI:37563"/>
        <dbReference type="ChEBI" id="CHEBI:85986"/>
        <dbReference type="ChEBI" id="CHEBI:85987"/>
        <dbReference type="EC" id="2.7.7.38"/>
    </reaction>
</comment>
<comment type="subcellular location">
    <subcellularLocation>
        <location evidence="1">Membrane</location>
    </subcellularLocation>
</comment>
<dbReference type="HAMAP" id="MF_00057">
    <property type="entry name" value="KdsB"/>
    <property type="match status" value="1"/>
</dbReference>
<dbReference type="CDD" id="cd02517">
    <property type="entry name" value="CMP-KDO-Synthetase"/>
    <property type="match status" value="1"/>
</dbReference>
<evidence type="ECO:0000256" key="8">
    <source>
        <dbReference type="ARBA" id="ARBA00082857"/>
    </source>
</evidence>
<dbReference type="NCBIfam" id="TIGR00466">
    <property type="entry name" value="kdsB"/>
    <property type="match status" value="1"/>
</dbReference>
<dbReference type="FunFam" id="3.90.550.10:FF:000011">
    <property type="entry name" value="3-deoxy-manno-octulosonate cytidylyltransferase"/>
    <property type="match status" value="1"/>
</dbReference>
<dbReference type="SUPFAM" id="SSF53448">
    <property type="entry name" value="Nucleotide-diphospho-sugar transferases"/>
    <property type="match status" value="1"/>
</dbReference>
<keyword evidence="3 11" id="KW-0548">Nucleotidyltransferase</keyword>
<proteinExistence type="inferred from homology"/>
<sequence>MKSVFAFALGALAGIFGFQKHQEGVFGKKFDSKSTRNAAIEITKEDVNDAETNAAEAEKAPKEEEKEEKKRTKVLGVIPARYASTRFPGKPLVMIAGKPMIVRTYLQAKKASQLDALVVATDDERIRDAIVKAGGDVVMTDEAIPNGTERCAQAADRTAGEYDIVVNIQGDEPLIEPEIIDEVVLALKNAPRECVYSTPVTPLKHEEVKMQGRVKCITDVNGYAIYFSRGMLPNNKKGEVDTSFDYWLHLGLQCYDREFLKLFPIMPATPMQMQEDLEQLKVIENGYKIKVIRVNHCAHGVDEPEDVASIEKIIAEDPSLD</sequence>
<feature type="compositionally biased region" description="Basic and acidic residues" evidence="9">
    <location>
        <begin position="56"/>
        <end position="68"/>
    </location>
</feature>
<dbReference type="InterPro" id="IPR004528">
    <property type="entry name" value="KdsB"/>
</dbReference>
<feature type="chain" id="PRO_5003919932" description="3-deoxy-manno-octulosonate cytidylyltransferase" evidence="10">
    <location>
        <begin position="18"/>
        <end position="321"/>
    </location>
</feature>
<dbReference type="OrthoDB" id="10262032at2759"/>
<reference evidence="11 12" key="1">
    <citation type="submission" date="2011-10" db="EMBL/GenBank/DDBJ databases">
        <authorList>
            <person name="Genoscope - CEA"/>
        </authorList>
    </citation>
    <scope>NUCLEOTIDE SEQUENCE [LARGE SCALE GENOMIC DNA]</scope>
    <source>
        <strain evidence="11 12">RCC 1105</strain>
    </source>
</reference>
<evidence type="ECO:0000256" key="1">
    <source>
        <dbReference type="ARBA" id="ARBA00004370"/>
    </source>
</evidence>
<evidence type="ECO:0000256" key="4">
    <source>
        <dbReference type="ARBA" id="ARBA00050198"/>
    </source>
</evidence>
<keyword evidence="10" id="KW-0732">Signal</keyword>
<evidence type="ECO:0000256" key="7">
    <source>
        <dbReference type="ARBA" id="ARBA00066873"/>
    </source>
</evidence>
<dbReference type="AlphaFoldDB" id="K8F5M4"/>
<dbReference type="Pfam" id="PF02348">
    <property type="entry name" value="CTP_transf_3"/>
    <property type="match status" value="1"/>
</dbReference>
<evidence type="ECO:0000256" key="5">
    <source>
        <dbReference type="ARBA" id="ARBA00060624"/>
    </source>
</evidence>
<comment type="similarity">
    <text evidence="6">Belongs to the KdsB family.</text>
</comment>
<dbReference type="NCBIfam" id="NF003950">
    <property type="entry name" value="PRK05450.1-3"/>
    <property type="match status" value="1"/>
</dbReference>
<feature type="region of interest" description="Disordered" evidence="9">
    <location>
        <begin position="46"/>
        <end position="68"/>
    </location>
</feature>
<organism evidence="11 12">
    <name type="scientific">Bathycoccus prasinos</name>
    <dbReference type="NCBI Taxonomy" id="41875"/>
    <lineage>
        <taxon>Eukaryota</taxon>
        <taxon>Viridiplantae</taxon>
        <taxon>Chlorophyta</taxon>
        <taxon>Mamiellophyceae</taxon>
        <taxon>Mamiellales</taxon>
        <taxon>Bathycoccaceae</taxon>
        <taxon>Bathycoccus</taxon>
    </lineage>
</organism>
<dbReference type="Gene3D" id="3.90.550.10">
    <property type="entry name" value="Spore Coat Polysaccharide Biosynthesis Protein SpsA, Chain A"/>
    <property type="match status" value="1"/>
</dbReference>
<dbReference type="PANTHER" id="PTHR42866:SF2">
    <property type="entry name" value="3-DEOXY-MANNO-OCTULOSONATE CYTIDYLYLTRANSFERASE, MITOCHONDRIAL"/>
    <property type="match status" value="1"/>
</dbReference>
<evidence type="ECO:0000256" key="3">
    <source>
        <dbReference type="ARBA" id="ARBA00022695"/>
    </source>
</evidence>
<dbReference type="GeneID" id="19011349"/>
<keyword evidence="12" id="KW-1185">Reference proteome</keyword>
<dbReference type="GO" id="GO:0016020">
    <property type="term" value="C:membrane"/>
    <property type="evidence" value="ECO:0007669"/>
    <property type="project" value="UniProtKB-SubCell"/>
</dbReference>
<dbReference type="RefSeq" id="XP_007508518.1">
    <property type="nucleotide sequence ID" value="XM_007508456.1"/>
</dbReference>
<dbReference type="InterPro" id="IPR029044">
    <property type="entry name" value="Nucleotide-diphossugar_trans"/>
</dbReference>
<evidence type="ECO:0000256" key="10">
    <source>
        <dbReference type="SAM" id="SignalP"/>
    </source>
</evidence>
<evidence type="ECO:0000313" key="12">
    <source>
        <dbReference type="Proteomes" id="UP000198341"/>
    </source>
</evidence>
<protein>
    <recommendedName>
        <fullName evidence="7">3-deoxy-manno-octulosonate cytidylyltransferase</fullName>
        <ecNumber evidence="7">2.7.7.38</ecNumber>
    </recommendedName>
    <alternativeName>
        <fullName evidence="8">CMP-2-keto-3-deoxyoctulosonic acid synthase</fullName>
    </alternativeName>
</protein>
<evidence type="ECO:0000256" key="2">
    <source>
        <dbReference type="ARBA" id="ARBA00022679"/>
    </source>
</evidence>
<dbReference type="GO" id="GO:1901137">
    <property type="term" value="P:carbohydrate derivative biosynthetic process"/>
    <property type="evidence" value="ECO:0007669"/>
    <property type="project" value="UniProtKB-ARBA"/>
</dbReference>
<dbReference type="Proteomes" id="UP000198341">
    <property type="component" value="Chromosome 16"/>
</dbReference>
<dbReference type="eggNOG" id="ENOG502QPIP">
    <property type="taxonomic scope" value="Eukaryota"/>
</dbReference>
<dbReference type="KEGG" id="bpg:Bathy16g00720"/>
<dbReference type="GO" id="GO:0008690">
    <property type="term" value="F:3-deoxy-manno-octulosonate cytidylyltransferase activity"/>
    <property type="evidence" value="ECO:0007669"/>
    <property type="project" value="UniProtKB-EC"/>
</dbReference>
<dbReference type="EMBL" id="FO082263">
    <property type="protein sequence ID" value="CCO20135.1"/>
    <property type="molecule type" value="Genomic_DNA"/>
</dbReference>
<evidence type="ECO:0000313" key="11">
    <source>
        <dbReference type="EMBL" id="CCO20135.1"/>
    </source>
</evidence>
<dbReference type="GO" id="GO:0005829">
    <property type="term" value="C:cytosol"/>
    <property type="evidence" value="ECO:0007669"/>
    <property type="project" value="TreeGrafter"/>
</dbReference>
<dbReference type="InterPro" id="IPR003329">
    <property type="entry name" value="Cytidylyl_trans"/>
</dbReference>
<dbReference type="NCBIfam" id="NF003952">
    <property type="entry name" value="PRK05450.1-5"/>
    <property type="match status" value="1"/>
</dbReference>
<dbReference type="PANTHER" id="PTHR42866">
    <property type="entry name" value="3-DEOXY-MANNO-OCTULOSONATE CYTIDYLYLTRANSFERASE"/>
    <property type="match status" value="1"/>
</dbReference>
<name>K8F5M4_9CHLO</name>
<feature type="signal peptide" evidence="10">
    <location>
        <begin position="1"/>
        <end position="17"/>
    </location>
</feature>
<keyword evidence="2" id="KW-0808">Transferase</keyword>
<gene>
    <name evidence="11" type="ordered locus">Bathy16g00720</name>
</gene>
<evidence type="ECO:0000256" key="9">
    <source>
        <dbReference type="SAM" id="MobiDB-lite"/>
    </source>
</evidence>
<dbReference type="STRING" id="41875.K8F5M4"/>
<comment type="pathway">
    <text evidence="5">Nucleotide-sugar biosynthesis; CMP-3-deoxy-D-manno-octulosonate biosynthesis; CMP-3-deoxy-D-manno-octulosonate from 3-deoxy-D-manno-octulosonate and CTP: step 1/1.</text>
</comment>